<evidence type="ECO:0000256" key="1">
    <source>
        <dbReference type="ARBA" id="ARBA00001962"/>
    </source>
</evidence>
<organism evidence="11 12">
    <name type="scientific">Leptothoe spongobia TAU-MAC 1115</name>
    <dbReference type="NCBI Taxonomy" id="1967444"/>
    <lineage>
        <taxon>Bacteria</taxon>
        <taxon>Bacillati</taxon>
        <taxon>Cyanobacteriota</taxon>
        <taxon>Cyanophyceae</taxon>
        <taxon>Nodosilineales</taxon>
        <taxon>Cymatolegaceae</taxon>
        <taxon>Leptothoe</taxon>
        <taxon>Leptothoe spongobia</taxon>
    </lineage>
</organism>
<dbReference type="Proteomes" id="UP000717364">
    <property type="component" value="Unassembled WGS sequence"/>
</dbReference>
<evidence type="ECO:0000256" key="3">
    <source>
        <dbReference type="ARBA" id="ARBA00022723"/>
    </source>
</evidence>
<comment type="caution">
    <text evidence="11">The sequence shown here is derived from an EMBL/GenBank/DDBJ whole genome shotgun (WGS) entry which is preliminary data.</text>
</comment>
<evidence type="ECO:0000259" key="10">
    <source>
        <dbReference type="Pfam" id="PF20510"/>
    </source>
</evidence>
<dbReference type="SUPFAM" id="SSF51182">
    <property type="entry name" value="RmlC-like cupins"/>
    <property type="match status" value="1"/>
</dbReference>
<feature type="binding site" evidence="8">
    <location>
        <position position="314"/>
    </location>
    <ligand>
        <name>Fe cation</name>
        <dbReference type="ChEBI" id="CHEBI:24875"/>
    </ligand>
</feature>
<evidence type="ECO:0000256" key="5">
    <source>
        <dbReference type="ARBA" id="ARBA00023002"/>
    </source>
</evidence>
<dbReference type="InterPro" id="IPR005708">
    <property type="entry name" value="Homogentis_dOase"/>
</dbReference>
<keyword evidence="5" id="KW-0560">Oxidoreductase</keyword>
<dbReference type="InterPro" id="IPR014710">
    <property type="entry name" value="RmlC-like_jellyroll"/>
</dbReference>
<dbReference type="EMBL" id="JADOES010000007">
    <property type="protein sequence ID" value="MBT9314825.1"/>
    <property type="molecule type" value="Genomic_DNA"/>
</dbReference>
<evidence type="ECO:0000256" key="4">
    <source>
        <dbReference type="ARBA" id="ARBA00022964"/>
    </source>
</evidence>
<feature type="binding site" evidence="8">
    <location>
        <position position="308"/>
    </location>
    <ligand>
        <name>Fe cation</name>
        <dbReference type="ChEBI" id="CHEBI:24875"/>
    </ligand>
</feature>
<name>A0A947DDF3_9CYAN</name>
<dbReference type="RefSeq" id="WP_215607900.1">
    <property type="nucleotide sequence ID" value="NZ_JADOES010000007.1"/>
</dbReference>
<dbReference type="Pfam" id="PF04209">
    <property type="entry name" value="HgmA_C"/>
    <property type="match status" value="1"/>
</dbReference>
<dbReference type="AlphaFoldDB" id="A0A947DDF3"/>
<feature type="domain" description="Homogentisate 1,2-dioxygenase N-terminal" evidence="10">
    <location>
        <begin position="25"/>
        <end position="259"/>
    </location>
</feature>
<dbReference type="PANTHER" id="PTHR11056:SF0">
    <property type="entry name" value="HOMOGENTISATE 1,2-DIOXYGENASE"/>
    <property type="match status" value="1"/>
</dbReference>
<gene>
    <name evidence="11" type="ORF">IXB50_05255</name>
</gene>
<feature type="binding site" evidence="8">
    <location>
        <position position="344"/>
    </location>
    <ligand>
        <name>homogentisate</name>
        <dbReference type="ChEBI" id="CHEBI:16169"/>
    </ligand>
</feature>
<evidence type="ECO:0000256" key="8">
    <source>
        <dbReference type="PIRSR" id="PIRSR605708-2"/>
    </source>
</evidence>
<dbReference type="InterPro" id="IPR046451">
    <property type="entry name" value="HgmA_C"/>
</dbReference>
<keyword evidence="3 8" id="KW-0479">Metal-binding</keyword>
<dbReference type="InterPro" id="IPR046452">
    <property type="entry name" value="HgmA_N"/>
</dbReference>
<dbReference type="GO" id="GO:0006570">
    <property type="term" value="P:tyrosine metabolic process"/>
    <property type="evidence" value="ECO:0007669"/>
    <property type="project" value="InterPro"/>
</dbReference>
<evidence type="ECO:0000259" key="9">
    <source>
        <dbReference type="Pfam" id="PF04209"/>
    </source>
</evidence>
<dbReference type="Pfam" id="PF20510">
    <property type="entry name" value="HgmA_N"/>
    <property type="match status" value="1"/>
</dbReference>
<feature type="active site" description="Proton acceptor" evidence="7">
    <location>
        <position position="271"/>
    </location>
</feature>
<proteinExistence type="inferred from homology"/>
<keyword evidence="4" id="KW-0223">Dioxygenase</keyword>
<evidence type="ECO:0000313" key="11">
    <source>
        <dbReference type="EMBL" id="MBT9314825.1"/>
    </source>
</evidence>
<evidence type="ECO:0000313" key="12">
    <source>
        <dbReference type="Proteomes" id="UP000717364"/>
    </source>
</evidence>
<accession>A0A947DDF3</accession>
<reference evidence="11" key="1">
    <citation type="submission" date="2020-11" db="EMBL/GenBank/DDBJ databases">
        <authorList>
            <person name="Konstantinou D."/>
            <person name="Gkelis S."/>
            <person name="Popin R."/>
            <person name="Fewer D."/>
            <person name="Sivonen K."/>
        </authorList>
    </citation>
    <scope>NUCLEOTIDE SEQUENCE</scope>
    <source>
        <strain evidence="11">TAU-MAC 1115</strain>
    </source>
</reference>
<keyword evidence="12" id="KW-1185">Reference proteome</keyword>
<comment type="similarity">
    <text evidence="2">Belongs to the homogentisate dioxygenase family.</text>
</comment>
<dbReference type="GO" id="GO:0006559">
    <property type="term" value="P:L-phenylalanine catabolic process"/>
    <property type="evidence" value="ECO:0007669"/>
    <property type="project" value="InterPro"/>
</dbReference>
<dbReference type="GO" id="GO:0004411">
    <property type="term" value="F:homogentisate 1,2-dioxygenase activity"/>
    <property type="evidence" value="ECO:0007669"/>
    <property type="project" value="InterPro"/>
</dbReference>
<dbReference type="PANTHER" id="PTHR11056">
    <property type="entry name" value="HOMOGENTISATE 1,2-DIOXYGENASE"/>
    <property type="match status" value="1"/>
</dbReference>
<evidence type="ECO:0000256" key="6">
    <source>
        <dbReference type="ARBA" id="ARBA00023004"/>
    </source>
</evidence>
<reference evidence="11" key="2">
    <citation type="journal article" date="2021" name="Mar. Drugs">
        <title>Genome Reduction and Secondary Metabolism of the Marine Sponge-Associated Cyanobacterium Leptothoe.</title>
        <authorList>
            <person name="Konstantinou D."/>
            <person name="Popin R.V."/>
            <person name="Fewer D.P."/>
            <person name="Sivonen K."/>
            <person name="Gkelis S."/>
        </authorList>
    </citation>
    <scope>NUCLEOTIDE SEQUENCE</scope>
    <source>
        <strain evidence="11">TAU-MAC 1115</strain>
    </source>
</reference>
<evidence type="ECO:0000256" key="7">
    <source>
        <dbReference type="PIRSR" id="PIRSR605708-1"/>
    </source>
</evidence>
<protein>
    <submittedName>
        <fullName evidence="11">Homogentisate 1,2-dioxygenase</fullName>
    </submittedName>
</protein>
<feature type="binding site" evidence="8">
    <location>
        <position position="344"/>
    </location>
    <ligand>
        <name>Fe cation</name>
        <dbReference type="ChEBI" id="CHEBI:24875"/>
    </ligand>
</feature>
<sequence length="402" mass="45503">MTYYTHLGQIPPKRHTQFRQPNGTLYHEELIGNQGFSGSHSLLYHLRPPTELEQVTVIGSTQLAHEDAGALRPRHFRTAERGTGEDANYQVSADAIASRIPLLTNTDLTLAIAQPNEPMTYWYRFAHGDELLFIHQGRGQLETQLGELHYGPGDYLIIPAGVLWRLIPDVDVAQTHLILEVTGHLHPPSQYLSPQGKFLEQAPYCERDIRPPERLLTHDEVGIFEVRVKARGRLTQYLYSHHPLDIVGWDGNLWPYAFNIEDFEPITGRIHQPPSVHQTFAGPNFVVCSFVPRLFDYHPQGIPAPYNHANVDSDEVIYYVEGQFMSRKGIEPGSITFHPSGLPHGPHPGTYAASIGQSHTEELAVMIDTFRPLQVTTQARAMEDVDYVHSWRPSQHKEPMSQ</sequence>
<comment type="cofactor">
    <cofactor evidence="1 8">
        <name>Fe cation</name>
        <dbReference type="ChEBI" id="CHEBI:24875"/>
    </cofactor>
</comment>
<evidence type="ECO:0000256" key="2">
    <source>
        <dbReference type="ARBA" id="ARBA00007757"/>
    </source>
</evidence>
<feature type="domain" description="Homogentisate 1,2-dioxygenase C-terminal" evidence="9">
    <location>
        <begin position="273"/>
        <end position="395"/>
    </location>
</feature>
<dbReference type="Gene3D" id="2.60.120.10">
    <property type="entry name" value="Jelly Rolls"/>
    <property type="match status" value="1"/>
</dbReference>
<keyword evidence="6 8" id="KW-0408">Iron</keyword>
<dbReference type="GO" id="GO:0046872">
    <property type="term" value="F:metal ion binding"/>
    <property type="evidence" value="ECO:0007669"/>
    <property type="project" value="UniProtKB-KW"/>
</dbReference>
<dbReference type="GO" id="GO:0005737">
    <property type="term" value="C:cytoplasm"/>
    <property type="evidence" value="ECO:0007669"/>
    <property type="project" value="TreeGrafter"/>
</dbReference>
<dbReference type="InterPro" id="IPR011051">
    <property type="entry name" value="RmlC_Cupin_sf"/>
</dbReference>